<reference evidence="2 3" key="1">
    <citation type="submission" date="2020-06" db="EMBL/GenBank/DDBJ databases">
        <title>Description of novel acetic acid bacteria.</title>
        <authorList>
            <person name="Sombolestani A."/>
        </authorList>
    </citation>
    <scope>NUCLEOTIDE SEQUENCE [LARGE SCALE GENOMIC DNA]</scope>
    <source>
        <strain evidence="2 3">LMG 26838</strain>
    </source>
</reference>
<evidence type="ECO:0000256" key="1">
    <source>
        <dbReference type="SAM" id="MobiDB-lite"/>
    </source>
</evidence>
<sequence>MAPKPRKPSSASPTDPIWRGVRLRRLRIGADPDAPRRDVRIPALWDDDAGAAL</sequence>
<dbReference type="Proteomes" id="UP000565205">
    <property type="component" value="Unassembled WGS sequence"/>
</dbReference>
<organism evidence="2 3">
    <name type="scientific">Endobacter medicaginis</name>
    <dbReference type="NCBI Taxonomy" id="1181271"/>
    <lineage>
        <taxon>Bacteria</taxon>
        <taxon>Pseudomonadati</taxon>
        <taxon>Pseudomonadota</taxon>
        <taxon>Alphaproteobacteria</taxon>
        <taxon>Acetobacterales</taxon>
        <taxon>Acetobacteraceae</taxon>
        <taxon>Endobacter</taxon>
    </lineage>
</organism>
<feature type="region of interest" description="Disordered" evidence="1">
    <location>
        <begin position="29"/>
        <end position="53"/>
    </location>
</feature>
<comment type="caution">
    <text evidence="2">The sequence shown here is derived from an EMBL/GenBank/DDBJ whole genome shotgun (WGS) entry which is preliminary data.</text>
</comment>
<proteinExistence type="predicted"/>
<dbReference type="AlphaFoldDB" id="A0A850NSJ8"/>
<gene>
    <name evidence="2" type="ORF">HUK83_19275</name>
</gene>
<feature type="non-terminal residue" evidence="2">
    <location>
        <position position="53"/>
    </location>
</feature>
<feature type="compositionally biased region" description="Basic and acidic residues" evidence="1">
    <location>
        <begin position="29"/>
        <end position="40"/>
    </location>
</feature>
<protein>
    <submittedName>
        <fullName evidence="2">Uncharacterized protein</fullName>
    </submittedName>
</protein>
<accession>A0A850NSJ8</accession>
<evidence type="ECO:0000313" key="3">
    <source>
        <dbReference type="Proteomes" id="UP000565205"/>
    </source>
</evidence>
<name>A0A850NSJ8_9PROT</name>
<evidence type="ECO:0000313" key="2">
    <source>
        <dbReference type="EMBL" id="NVN32473.1"/>
    </source>
</evidence>
<dbReference type="EMBL" id="JABXXQ010000878">
    <property type="protein sequence ID" value="NVN32473.1"/>
    <property type="molecule type" value="Genomic_DNA"/>
</dbReference>